<evidence type="ECO:0000313" key="2">
    <source>
        <dbReference type="Proteomes" id="UP000532440"/>
    </source>
</evidence>
<comment type="caution">
    <text evidence="1">The sequence shown here is derived from an EMBL/GenBank/DDBJ whole genome shotgun (WGS) entry which is preliminary data.</text>
</comment>
<proteinExistence type="predicted"/>
<organism evidence="1 2">
    <name type="scientific">Quisquiliibacterium transsilvanicum</name>
    <dbReference type="NCBI Taxonomy" id="1549638"/>
    <lineage>
        <taxon>Bacteria</taxon>
        <taxon>Pseudomonadati</taxon>
        <taxon>Pseudomonadota</taxon>
        <taxon>Betaproteobacteria</taxon>
        <taxon>Burkholderiales</taxon>
        <taxon>Burkholderiaceae</taxon>
        <taxon>Quisquiliibacterium</taxon>
    </lineage>
</organism>
<evidence type="ECO:0000313" key="1">
    <source>
        <dbReference type="EMBL" id="MBB5272250.1"/>
    </source>
</evidence>
<sequence length="46" mass="5021">MDELFGAAVGRLAEHPLLGRPGQIQGTRELIPHESYRLVHEVQAGA</sequence>
<dbReference type="AlphaFoldDB" id="A0A7W8HJC9"/>
<gene>
    <name evidence="1" type="ORF">HNQ70_002264</name>
</gene>
<reference evidence="1 2" key="1">
    <citation type="submission" date="2020-08" db="EMBL/GenBank/DDBJ databases">
        <title>Genomic Encyclopedia of Type Strains, Phase IV (KMG-IV): sequencing the most valuable type-strain genomes for metagenomic binning, comparative biology and taxonomic classification.</title>
        <authorList>
            <person name="Goeker M."/>
        </authorList>
    </citation>
    <scope>NUCLEOTIDE SEQUENCE [LARGE SCALE GENOMIC DNA]</scope>
    <source>
        <strain evidence="1 2">DSM 29781</strain>
    </source>
</reference>
<protein>
    <submittedName>
        <fullName evidence="1">Plasmid stabilization system protein ParE</fullName>
    </submittedName>
</protein>
<dbReference type="Proteomes" id="UP000532440">
    <property type="component" value="Unassembled WGS sequence"/>
</dbReference>
<dbReference type="RefSeq" id="WP_246434908.1">
    <property type="nucleotide sequence ID" value="NZ_BAABEW010000002.1"/>
</dbReference>
<dbReference type="InterPro" id="IPR035093">
    <property type="entry name" value="RelE/ParE_toxin_dom_sf"/>
</dbReference>
<name>A0A7W8HJC9_9BURK</name>
<dbReference type="Gene3D" id="3.30.2310.20">
    <property type="entry name" value="RelE-like"/>
    <property type="match status" value="1"/>
</dbReference>
<dbReference type="EMBL" id="JACHGB010000004">
    <property type="protein sequence ID" value="MBB5272250.1"/>
    <property type="molecule type" value="Genomic_DNA"/>
</dbReference>
<keyword evidence="2" id="KW-1185">Reference proteome</keyword>
<accession>A0A7W8HJC9</accession>